<dbReference type="AlphaFoldDB" id="A0AA35Z4X4"/>
<organism evidence="8 9">
    <name type="scientific">Lactuca saligna</name>
    <name type="common">Willowleaf lettuce</name>
    <dbReference type="NCBI Taxonomy" id="75948"/>
    <lineage>
        <taxon>Eukaryota</taxon>
        <taxon>Viridiplantae</taxon>
        <taxon>Streptophyta</taxon>
        <taxon>Embryophyta</taxon>
        <taxon>Tracheophyta</taxon>
        <taxon>Spermatophyta</taxon>
        <taxon>Magnoliopsida</taxon>
        <taxon>eudicotyledons</taxon>
        <taxon>Gunneridae</taxon>
        <taxon>Pentapetalae</taxon>
        <taxon>asterids</taxon>
        <taxon>campanulids</taxon>
        <taxon>Asterales</taxon>
        <taxon>Asteraceae</taxon>
        <taxon>Cichorioideae</taxon>
        <taxon>Cichorieae</taxon>
        <taxon>Lactucinae</taxon>
        <taxon>Lactuca</taxon>
    </lineage>
</organism>
<dbReference type="GO" id="GO:0000139">
    <property type="term" value="C:Golgi membrane"/>
    <property type="evidence" value="ECO:0007669"/>
    <property type="project" value="UniProtKB-SubCell"/>
</dbReference>
<evidence type="ECO:0000256" key="6">
    <source>
        <dbReference type="SAM" id="Phobius"/>
    </source>
</evidence>
<dbReference type="PANTHER" id="PTHR11062:SF77">
    <property type="entry name" value="GLYCOSYLTRANSFERASE FAMILY EXOSTOSIN PROTEIN"/>
    <property type="match status" value="1"/>
</dbReference>
<keyword evidence="4" id="KW-0735">Signal-anchor</keyword>
<keyword evidence="6" id="KW-0472">Membrane</keyword>
<evidence type="ECO:0000256" key="1">
    <source>
        <dbReference type="ARBA" id="ARBA00004323"/>
    </source>
</evidence>
<proteinExistence type="inferred from homology"/>
<evidence type="ECO:0000256" key="4">
    <source>
        <dbReference type="ARBA" id="ARBA00022968"/>
    </source>
</evidence>
<accession>A0AA35Z4X4</accession>
<feature type="domain" description="Exostosin GT47" evidence="7">
    <location>
        <begin position="195"/>
        <end position="474"/>
    </location>
</feature>
<dbReference type="EMBL" id="OX465081">
    <property type="protein sequence ID" value="CAI9285983.1"/>
    <property type="molecule type" value="Genomic_DNA"/>
</dbReference>
<keyword evidence="6" id="KW-1133">Transmembrane helix</keyword>
<dbReference type="InterPro" id="IPR040911">
    <property type="entry name" value="Exostosin_GT47"/>
</dbReference>
<protein>
    <recommendedName>
        <fullName evidence="7">Exostosin GT47 domain-containing protein</fullName>
    </recommendedName>
</protein>
<comment type="similarity">
    <text evidence="2">Belongs to the glycosyltransferase 47 family.</text>
</comment>
<keyword evidence="3" id="KW-0808">Transferase</keyword>
<keyword evidence="3" id="KW-0328">Glycosyltransferase</keyword>
<evidence type="ECO:0000256" key="2">
    <source>
        <dbReference type="ARBA" id="ARBA00010271"/>
    </source>
</evidence>
<reference evidence="8" key="1">
    <citation type="submission" date="2023-04" db="EMBL/GenBank/DDBJ databases">
        <authorList>
            <person name="Vijverberg K."/>
            <person name="Xiong W."/>
            <person name="Schranz E."/>
        </authorList>
    </citation>
    <scope>NUCLEOTIDE SEQUENCE</scope>
</reference>
<dbReference type="GO" id="GO:0016757">
    <property type="term" value="F:glycosyltransferase activity"/>
    <property type="evidence" value="ECO:0007669"/>
    <property type="project" value="UniProtKB-KW"/>
</dbReference>
<sequence>MPMEPKRPLRRLCRIQIQLLLILVISLVVVLIVIAQLLTFPYKNYTSILSPITKGILVHKVSIYDNTSITHEGVVQNESKIEEGCKGYDCNSGSLLSKIVAKVNDSGQHVTIASQPTRLSYMISVLEFVRFNTTLDRKKNKAGSKLSSIREQQLQHARMQIEKGPTLTSNEGLHASLYRNVSRFLRSYKLMEDILKVYIYKEGKKPIYHDPKLRGIYASEGWFMKLMEKNRNFVVKDPKKAHLFYLPFSSLKLRLSSQEHTPQNRRNLQLHLKNYTTLISRKYPFWNRTNGADHFFVACHDWSMKLTKDDMGNCIRSLCNSNLGGGFKIGKDTTLPATYIRTSEDPVKDVGGKPPSERQILAFFAGGMHGSLRPVLLRQWHDKEPDMKIFGPMARDVESKAKYRMYMKSSKYCICARGYEVFTPRIVEAVYYECVPVIISDDYVPPFFEFLDWEGFSVFVLEKDVGNLSGILRAISDEKYREMWERVKRVQRHFIWHKNPVKFDLFHMILHSIWTNRVYMT</sequence>
<keyword evidence="6" id="KW-0812">Transmembrane</keyword>
<feature type="transmembrane region" description="Helical" evidence="6">
    <location>
        <begin position="20"/>
        <end position="42"/>
    </location>
</feature>
<name>A0AA35Z4X4_LACSI</name>
<evidence type="ECO:0000313" key="9">
    <source>
        <dbReference type="Proteomes" id="UP001177003"/>
    </source>
</evidence>
<dbReference type="Gene3D" id="3.40.50.2000">
    <property type="entry name" value="Glycogen Phosphorylase B"/>
    <property type="match status" value="1"/>
</dbReference>
<dbReference type="Proteomes" id="UP001177003">
    <property type="component" value="Chromosome 5"/>
</dbReference>
<keyword evidence="5" id="KW-0333">Golgi apparatus</keyword>
<dbReference type="PANTHER" id="PTHR11062">
    <property type="entry name" value="EXOSTOSIN HEPARAN SULFATE GLYCOSYLTRANSFERASE -RELATED"/>
    <property type="match status" value="1"/>
</dbReference>
<evidence type="ECO:0000256" key="5">
    <source>
        <dbReference type="ARBA" id="ARBA00023034"/>
    </source>
</evidence>
<evidence type="ECO:0000256" key="3">
    <source>
        <dbReference type="ARBA" id="ARBA00022676"/>
    </source>
</evidence>
<evidence type="ECO:0000259" key="7">
    <source>
        <dbReference type="Pfam" id="PF03016"/>
    </source>
</evidence>
<gene>
    <name evidence="8" type="ORF">LSALG_LOCUS25422</name>
</gene>
<dbReference type="Pfam" id="PF03016">
    <property type="entry name" value="Exostosin_GT47"/>
    <property type="match status" value="1"/>
</dbReference>
<keyword evidence="9" id="KW-1185">Reference proteome</keyword>
<evidence type="ECO:0000313" key="8">
    <source>
        <dbReference type="EMBL" id="CAI9285983.1"/>
    </source>
</evidence>
<comment type="subcellular location">
    <subcellularLocation>
        <location evidence="1">Golgi apparatus membrane</location>
        <topology evidence="1">Single-pass type II membrane protein</topology>
    </subcellularLocation>
</comment>
<dbReference type="InterPro" id="IPR004263">
    <property type="entry name" value="Exostosin"/>
</dbReference>